<sequence>MSTTSCSDEFHFDPEQVLEFLGLCLNKQWKIARAESSPALQTSSMLDCLAIIQTIISFLQKSSSEQNLCNLFDQLALCHIQTQNIDNGCSQSPAHKTVKPWKDLVIDMLVDLCIVLFDDLFFPDCRSTAGMAILVVIKVMCPVEYVVSTVGKLIFPSYIQSGYRAFSILNDPKIVSIFQDSQGIASFSHLCLCRGVLAMIPLQFLIQPSEIILNNQEMSGTLMFDVLFPDLCCLCDSLKESSRSLLAFRTLTMWANQARQIAISYHSEVSWIKDKLYGTSPIPTKLLNYVWTHWDHPVEGVRYQTRIICEHVVKMHFIAAQSDSNKDTFLKDLTASLLKVSWHVRGKYGPLCCITSVVGATKMLLWFPKIPHDMFPLMRDRCLAPHIMEFIEKMASSHKQEIVVAGENIEEWMKIWIVPLLHYLHHGCRLMREHLAQHCLPKLLKCCPESLQFLVEYLQDSNGPKLSDLGTLITCLKIARSSGLMDIYKKSHEKLALKTMSLWCGVVPVELMKKALCHLDDQIRLDALGLLCDSPRTTESVTEVDLQLLQLFIPPNMNNQAPSFRQQAGAHFKKFLMRVKEGIRISSKAIKQRRNITEKQFHQDQLALYREFLLWFCACQFDSLFPGASFTRRTTALSSLTLIKQIFSFEQSDDSATKSDSFNINDVMTQDNIYILLDCLSDSYETNKMMAYDILLATPSEKLPFQEEKSLLGWLNMIDRLVSSPRAIDASSAATLLRLLVEKCSSPLTFKKHKSEEDNEPLSIALKSECVPCMQAFRVLNYLIGLLKSHCLAASKNLYLTGVQAPMHGVLYCLRAILGSMSFSSVAGNEQWQNLISHLLNECFCTADIVAPVVTSSSPEGFMVDDNEDPDEDLSQVPQYSVLEESHIKAPAAQILLVCCWRTMKEVALLLGELADNAPLQVANNRNGLFTAQQLCNIGGFFTKVLLTSKHRGAFELAYTGFAKLCAVLWRSTDTDLRQLPEQWLQTLLDDLTSDIPSEALCGTRRSAGVPFFIQAIVTTEPSAAARACFKRVMIELLRIASKPTGDFKICDSTLPQVHACNILRALYRETKLGEGVFPFVSDGVVVAINGFHSDSWAVRNSSTLLFSALVTRIFGVKRGRDEHSRKNCMTGREFFSRFPELHSFFQSHLQVACQGIDRDNTIHPSLYPVLVILSRLYPSTMDGVDTVLSMAVFVPYVISCRKSMVIKTRLMSSRAIVPLVSGDLLVQTLQKLLLSLPLRNASLHRLKLPNNNQILNTTQIETTQQQPDPKNNK</sequence>
<dbReference type="InterPro" id="IPR016024">
    <property type="entry name" value="ARM-type_fold"/>
</dbReference>
<dbReference type="SUPFAM" id="SSF48371">
    <property type="entry name" value="ARM repeat"/>
    <property type="match status" value="1"/>
</dbReference>
<dbReference type="PANTHER" id="PTHR14387:SF7">
    <property type="entry name" value="THYROID ADENOMA-ASSOCIATED PROTEIN"/>
    <property type="match status" value="1"/>
</dbReference>
<feature type="domain" description="DUF2428" evidence="4">
    <location>
        <begin position="835"/>
        <end position="1098"/>
    </location>
</feature>
<dbReference type="InterPro" id="IPR056842">
    <property type="entry name" value="THADA-like_TPR_C"/>
</dbReference>
<feature type="domain" description="tRNA (32-2'-O)-methyltransferase regulator THADA-like TPR repeats region" evidence="5">
    <location>
        <begin position="412"/>
        <end position="688"/>
    </location>
</feature>
<accession>A0A9W9Z1I4</accession>
<comment type="caution">
    <text evidence="7">The sequence shown here is derived from an EMBL/GenBank/DDBJ whole genome shotgun (WGS) entry which is preliminary data.</text>
</comment>
<dbReference type="OrthoDB" id="73997at2759"/>
<protein>
    <recommendedName>
        <fullName evidence="3">tRNA (32-2'-O)-methyltransferase regulator THADA</fullName>
    </recommendedName>
</protein>
<proteinExistence type="inferred from homology"/>
<dbReference type="AlphaFoldDB" id="A0A9W9Z1I4"/>
<keyword evidence="2" id="KW-0819">tRNA processing</keyword>
<dbReference type="InterPro" id="IPR019442">
    <property type="entry name" value="THADA/TRM732_DUF2428"/>
</dbReference>
<comment type="similarity">
    <text evidence="1">Belongs to the THADA family.</text>
</comment>
<evidence type="ECO:0000259" key="6">
    <source>
        <dbReference type="Pfam" id="PF25151"/>
    </source>
</evidence>
<reference evidence="7" key="1">
    <citation type="submission" date="2023-01" db="EMBL/GenBank/DDBJ databases">
        <title>Genome assembly of the deep-sea coral Lophelia pertusa.</title>
        <authorList>
            <person name="Herrera S."/>
            <person name="Cordes E."/>
        </authorList>
    </citation>
    <scope>NUCLEOTIDE SEQUENCE</scope>
    <source>
        <strain evidence="7">USNM1676648</strain>
        <tissue evidence="7">Polyp</tissue>
    </source>
</reference>
<organism evidence="7 8">
    <name type="scientific">Desmophyllum pertusum</name>
    <dbReference type="NCBI Taxonomy" id="174260"/>
    <lineage>
        <taxon>Eukaryota</taxon>
        <taxon>Metazoa</taxon>
        <taxon>Cnidaria</taxon>
        <taxon>Anthozoa</taxon>
        <taxon>Hexacorallia</taxon>
        <taxon>Scleractinia</taxon>
        <taxon>Caryophylliina</taxon>
        <taxon>Caryophylliidae</taxon>
        <taxon>Desmophyllum</taxon>
    </lineage>
</organism>
<dbReference type="Pfam" id="PF10350">
    <property type="entry name" value="DUF2428"/>
    <property type="match status" value="1"/>
</dbReference>
<evidence type="ECO:0000313" key="7">
    <source>
        <dbReference type="EMBL" id="KAJ7373357.1"/>
    </source>
</evidence>
<dbReference type="Proteomes" id="UP001163046">
    <property type="component" value="Unassembled WGS sequence"/>
</dbReference>
<dbReference type="EMBL" id="MU826831">
    <property type="protein sequence ID" value="KAJ7373357.1"/>
    <property type="molecule type" value="Genomic_DNA"/>
</dbReference>
<evidence type="ECO:0000256" key="2">
    <source>
        <dbReference type="ARBA" id="ARBA00022694"/>
    </source>
</evidence>
<evidence type="ECO:0000313" key="8">
    <source>
        <dbReference type="Proteomes" id="UP001163046"/>
    </source>
</evidence>
<evidence type="ECO:0000256" key="1">
    <source>
        <dbReference type="ARBA" id="ARBA00010409"/>
    </source>
</evidence>
<dbReference type="Pfam" id="PF25150">
    <property type="entry name" value="TPR_Trm732"/>
    <property type="match status" value="1"/>
</dbReference>
<dbReference type="GO" id="GO:0005829">
    <property type="term" value="C:cytosol"/>
    <property type="evidence" value="ECO:0007669"/>
    <property type="project" value="TreeGrafter"/>
</dbReference>
<dbReference type="InterPro" id="IPR051954">
    <property type="entry name" value="tRNA_methyltransferase_THADA"/>
</dbReference>
<gene>
    <name evidence="7" type="ORF">OS493_012949</name>
</gene>
<dbReference type="GO" id="GO:0030488">
    <property type="term" value="P:tRNA methylation"/>
    <property type="evidence" value="ECO:0007669"/>
    <property type="project" value="TreeGrafter"/>
</dbReference>
<name>A0A9W9Z1I4_9CNID</name>
<feature type="domain" description="tRNA (32-2'-O)-methyltransferase regulator THADA-like C-terminal TPR repeats region" evidence="6">
    <location>
        <begin position="1100"/>
        <end position="1237"/>
    </location>
</feature>
<evidence type="ECO:0000256" key="3">
    <source>
        <dbReference type="ARBA" id="ARBA00035698"/>
    </source>
</evidence>
<evidence type="ECO:0000259" key="5">
    <source>
        <dbReference type="Pfam" id="PF25150"/>
    </source>
</evidence>
<dbReference type="Pfam" id="PF25151">
    <property type="entry name" value="TPR_Trm732_C"/>
    <property type="match status" value="1"/>
</dbReference>
<dbReference type="PANTHER" id="PTHR14387">
    <property type="entry name" value="THADA/DEATH RECEPTOR INTERACTING PROTEIN"/>
    <property type="match status" value="1"/>
</dbReference>
<dbReference type="InterPro" id="IPR056843">
    <property type="entry name" value="THADA-like_TPR"/>
</dbReference>
<keyword evidence="8" id="KW-1185">Reference proteome</keyword>
<evidence type="ECO:0000259" key="4">
    <source>
        <dbReference type="Pfam" id="PF10350"/>
    </source>
</evidence>